<dbReference type="GO" id="GO:0005829">
    <property type="term" value="C:cytosol"/>
    <property type="evidence" value="ECO:0007669"/>
    <property type="project" value="TreeGrafter"/>
</dbReference>
<keyword evidence="1" id="KW-0378">Hydrolase</keyword>
<reference evidence="1" key="1">
    <citation type="submission" date="2020-03" db="EMBL/GenBank/DDBJ databases">
        <title>The deep terrestrial virosphere.</title>
        <authorList>
            <person name="Holmfeldt K."/>
            <person name="Nilsson E."/>
            <person name="Simone D."/>
            <person name="Lopez-Fernandez M."/>
            <person name="Wu X."/>
            <person name="de Brujin I."/>
            <person name="Lundin D."/>
            <person name="Andersson A."/>
            <person name="Bertilsson S."/>
            <person name="Dopson M."/>
        </authorList>
    </citation>
    <scope>NUCLEOTIDE SEQUENCE</scope>
    <source>
        <strain evidence="1">MM415A02260</strain>
    </source>
</reference>
<dbReference type="InterPro" id="IPR036412">
    <property type="entry name" value="HAD-like_sf"/>
</dbReference>
<accession>A0A6M3JYT7</accession>
<dbReference type="PANTHER" id="PTHR43434">
    <property type="entry name" value="PHOSPHOGLYCOLATE PHOSPHATASE"/>
    <property type="match status" value="1"/>
</dbReference>
<dbReference type="EMBL" id="MT142050">
    <property type="protein sequence ID" value="QJA73755.1"/>
    <property type="molecule type" value="Genomic_DNA"/>
</dbReference>
<dbReference type="SFLD" id="SFLDS00003">
    <property type="entry name" value="Haloacid_Dehalogenase"/>
    <property type="match status" value="1"/>
</dbReference>
<proteinExistence type="predicted"/>
<gene>
    <name evidence="1" type="ORF">MM415A02260_0011</name>
</gene>
<organism evidence="1">
    <name type="scientific">viral metagenome</name>
    <dbReference type="NCBI Taxonomy" id="1070528"/>
    <lineage>
        <taxon>unclassified sequences</taxon>
        <taxon>metagenomes</taxon>
        <taxon>organismal metagenomes</taxon>
    </lineage>
</organism>
<dbReference type="Gene3D" id="1.10.150.240">
    <property type="entry name" value="Putative phosphatase, domain 2"/>
    <property type="match status" value="1"/>
</dbReference>
<dbReference type="AlphaFoldDB" id="A0A6M3JYT7"/>
<dbReference type="InterPro" id="IPR041492">
    <property type="entry name" value="HAD_2"/>
</dbReference>
<name>A0A6M3JYT7_9ZZZZ</name>
<dbReference type="SUPFAM" id="SSF56784">
    <property type="entry name" value="HAD-like"/>
    <property type="match status" value="1"/>
</dbReference>
<dbReference type="PANTHER" id="PTHR43434:SF1">
    <property type="entry name" value="PHOSPHOGLYCOLATE PHOSPHATASE"/>
    <property type="match status" value="1"/>
</dbReference>
<sequence>MDIIFDMDGVIIDSSISTANRIKQVAEEFNMAESTVGVDLTKYIGGTALGTFRDLFPKTTSEDIIKKAADRVIKLFWARPVEEAVPYPFIERVLQELIIKHGSMLYIVTSRPFNATISIMHYYNFFRYFSLIFSAHEGNKSKVTEELIRYKNIDRDNCLFIGDRAIDMKAATDNEIGPVGALWGFGTSEELKEAGAKFLVQKPLDLITTIFNFEEEEC</sequence>
<evidence type="ECO:0000313" key="1">
    <source>
        <dbReference type="EMBL" id="QJA73755.1"/>
    </source>
</evidence>
<protein>
    <submittedName>
        <fullName evidence="1">Putative haloacid dehalogenase-like hydrolase</fullName>
    </submittedName>
</protein>
<dbReference type="GO" id="GO:0006281">
    <property type="term" value="P:DNA repair"/>
    <property type="evidence" value="ECO:0007669"/>
    <property type="project" value="TreeGrafter"/>
</dbReference>
<dbReference type="InterPro" id="IPR023198">
    <property type="entry name" value="PGP-like_dom2"/>
</dbReference>
<dbReference type="InterPro" id="IPR023214">
    <property type="entry name" value="HAD_sf"/>
</dbReference>
<dbReference type="SFLD" id="SFLDG01129">
    <property type="entry name" value="C1.5:_HAD__Beta-PGM__Phosphata"/>
    <property type="match status" value="1"/>
</dbReference>
<dbReference type="GO" id="GO:0008967">
    <property type="term" value="F:phosphoglycolate phosphatase activity"/>
    <property type="evidence" value="ECO:0007669"/>
    <property type="project" value="TreeGrafter"/>
</dbReference>
<dbReference type="Gene3D" id="3.40.50.1000">
    <property type="entry name" value="HAD superfamily/HAD-like"/>
    <property type="match status" value="1"/>
</dbReference>
<dbReference type="Pfam" id="PF13419">
    <property type="entry name" value="HAD_2"/>
    <property type="match status" value="1"/>
</dbReference>
<dbReference type="InterPro" id="IPR050155">
    <property type="entry name" value="HAD-like_hydrolase_sf"/>
</dbReference>